<dbReference type="RefSeq" id="WP_210099901.1">
    <property type="nucleotide sequence ID" value="NZ_BAABLK010000036.1"/>
</dbReference>
<dbReference type="InterPro" id="IPR002509">
    <property type="entry name" value="NODB_dom"/>
</dbReference>
<dbReference type="PANTHER" id="PTHR10587:SF133">
    <property type="entry name" value="CHITIN DEACETYLASE 1-RELATED"/>
    <property type="match status" value="1"/>
</dbReference>
<keyword evidence="6" id="KW-1185">Reference proteome</keyword>
<name>A0ABP9TS55_9MICC</name>
<dbReference type="PROSITE" id="PS51677">
    <property type="entry name" value="NODB"/>
    <property type="match status" value="1"/>
</dbReference>
<evidence type="ECO:0000313" key="6">
    <source>
        <dbReference type="Proteomes" id="UP001501257"/>
    </source>
</evidence>
<keyword evidence="1" id="KW-0479">Metal-binding</keyword>
<evidence type="ECO:0000256" key="1">
    <source>
        <dbReference type="ARBA" id="ARBA00022723"/>
    </source>
</evidence>
<comment type="caution">
    <text evidence="5">The sequence shown here is derived from an EMBL/GenBank/DDBJ whole genome shotgun (WGS) entry which is preliminary data.</text>
</comment>
<evidence type="ECO:0000259" key="4">
    <source>
        <dbReference type="PROSITE" id="PS51677"/>
    </source>
</evidence>
<dbReference type="InterPro" id="IPR011330">
    <property type="entry name" value="Glyco_hydro/deAcase_b/a-brl"/>
</dbReference>
<organism evidence="5 6">
    <name type="scientific">Paeniglutamicibacter antarcticus</name>
    <dbReference type="NCBI Taxonomy" id="494023"/>
    <lineage>
        <taxon>Bacteria</taxon>
        <taxon>Bacillati</taxon>
        <taxon>Actinomycetota</taxon>
        <taxon>Actinomycetes</taxon>
        <taxon>Micrococcales</taxon>
        <taxon>Micrococcaceae</taxon>
        <taxon>Paeniglutamicibacter</taxon>
    </lineage>
</organism>
<dbReference type="Gene3D" id="3.20.20.370">
    <property type="entry name" value="Glycoside hydrolase/deacetylase"/>
    <property type="match status" value="1"/>
</dbReference>
<feature type="region of interest" description="Disordered" evidence="3">
    <location>
        <begin position="170"/>
        <end position="190"/>
    </location>
</feature>
<dbReference type="EMBL" id="BAABLK010000036">
    <property type="protein sequence ID" value="GAA5228215.1"/>
    <property type="molecule type" value="Genomic_DNA"/>
</dbReference>
<sequence>MPHALRRKSSLFVPGPNAKLRPELLVRMAGEGHEIGNRTWNHRSLASMSSAQIRREFERTNAAITVTIEQPATLLRPPYGSHNAISDRLASTQVILRDLDTLEWKHRDTEKVVDTAVSQTTPGSIVLLHDIRSTTVAAVPRILSGLRNWGYTFVTVSELLGPAGLEAGASYSQGPRPIKPSSAIGANPSR</sequence>
<feature type="domain" description="NodB homology" evidence="4">
    <location>
        <begin position="1"/>
        <end position="154"/>
    </location>
</feature>
<accession>A0ABP9TS55</accession>
<dbReference type="PANTHER" id="PTHR10587">
    <property type="entry name" value="GLYCOSYL TRANSFERASE-RELATED"/>
    <property type="match status" value="1"/>
</dbReference>
<reference evidence="6" key="1">
    <citation type="journal article" date="2019" name="Int. J. Syst. Evol. Microbiol.">
        <title>The Global Catalogue of Microorganisms (GCM) 10K type strain sequencing project: providing services to taxonomists for standard genome sequencing and annotation.</title>
        <authorList>
            <consortium name="The Broad Institute Genomics Platform"/>
            <consortium name="The Broad Institute Genome Sequencing Center for Infectious Disease"/>
            <person name="Wu L."/>
            <person name="Ma J."/>
        </authorList>
    </citation>
    <scope>NUCLEOTIDE SEQUENCE [LARGE SCALE GENOMIC DNA]</scope>
    <source>
        <strain evidence="6">JCM 18952</strain>
    </source>
</reference>
<evidence type="ECO:0000256" key="2">
    <source>
        <dbReference type="ARBA" id="ARBA00022801"/>
    </source>
</evidence>
<gene>
    <name evidence="5" type="ORF">GCM10025778_27480</name>
</gene>
<dbReference type="Pfam" id="PF01522">
    <property type="entry name" value="Polysacc_deac_1"/>
    <property type="match status" value="1"/>
</dbReference>
<dbReference type="SUPFAM" id="SSF88713">
    <property type="entry name" value="Glycoside hydrolase/deacetylase"/>
    <property type="match status" value="1"/>
</dbReference>
<proteinExistence type="predicted"/>
<dbReference type="Proteomes" id="UP001501257">
    <property type="component" value="Unassembled WGS sequence"/>
</dbReference>
<evidence type="ECO:0000256" key="3">
    <source>
        <dbReference type="SAM" id="MobiDB-lite"/>
    </source>
</evidence>
<dbReference type="InterPro" id="IPR050248">
    <property type="entry name" value="Polysacc_deacetylase_ArnD"/>
</dbReference>
<evidence type="ECO:0000313" key="5">
    <source>
        <dbReference type="EMBL" id="GAA5228215.1"/>
    </source>
</evidence>
<protein>
    <recommendedName>
        <fullName evidence="4">NodB homology domain-containing protein</fullName>
    </recommendedName>
</protein>
<keyword evidence="2" id="KW-0378">Hydrolase</keyword>